<dbReference type="InterPro" id="IPR036390">
    <property type="entry name" value="WH_DNA-bd_sf"/>
</dbReference>
<dbReference type="PANTHER" id="PTHR22792:SF101">
    <property type="entry name" value="LA-RELATED PROTEIN 1A"/>
    <property type="match status" value="1"/>
</dbReference>
<dbReference type="Gene3D" id="1.10.10.10">
    <property type="entry name" value="Winged helix-like DNA-binding domain superfamily/Winged helix DNA-binding domain"/>
    <property type="match status" value="1"/>
</dbReference>
<evidence type="ECO:0000313" key="6">
    <source>
        <dbReference type="Proteomes" id="UP001634393"/>
    </source>
</evidence>
<dbReference type="InterPro" id="IPR006630">
    <property type="entry name" value="La_HTH"/>
</dbReference>
<dbReference type="SUPFAM" id="SSF46785">
    <property type="entry name" value="Winged helix' DNA-binding domain"/>
    <property type="match status" value="1"/>
</dbReference>
<keyword evidence="6" id="KW-1185">Reference proteome</keyword>
<protein>
    <recommendedName>
        <fullName evidence="4">HTH La-type RNA-binding domain-containing protein</fullName>
    </recommendedName>
</protein>
<name>A0ABD3UMB2_9LAMI</name>
<feature type="region of interest" description="Disordered" evidence="3">
    <location>
        <begin position="406"/>
        <end position="429"/>
    </location>
</feature>
<evidence type="ECO:0000256" key="2">
    <source>
        <dbReference type="PROSITE-ProRule" id="PRU00332"/>
    </source>
</evidence>
<dbReference type="EMBL" id="JBJXBP010000001">
    <property type="protein sequence ID" value="KAL3850200.1"/>
    <property type="molecule type" value="Genomic_DNA"/>
</dbReference>
<keyword evidence="1 2" id="KW-0694">RNA-binding</keyword>
<gene>
    <name evidence="5" type="ORF">ACJIZ3_012082</name>
</gene>
<feature type="compositionally biased region" description="Basic and acidic residues" evidence="3">
    <location>
        <begin position="620"/>
        <end position="629"/>
    </location>
</feature>
<proteinExistence type="predicted"/>
<dbReference type="SMART" id="SM00715">
    <property type="entry name" value="LA"/>
    <property type="match status" value="1"/>
</dbReference>
<dbReference type="GO" id="GO:0003723">
    <property type="term" value="F:RNA binding"/>
    <property type="evidence" value="ECO:0007669"/>
    <property type="project" value="UniProtKB-UniRule"/>
</dbReference>
<dbReference type="InterPro" id="IPR045180">
    <property type="entry name" value="La_dom_prot"/>
</dbReference>
<dbReference type="InterPro" id="IPR036388">
    <property type="entry name" value="WH-like_DNA-bd_sf"/>
</dbReference>
<dbReference type="InterPro" id="IPR006607">
    <property type="entry name" value="DM15"/>
</dbReference>
<feature type="region of interest" description="Disordered" evidence="3">
    <location>
        <begin position="172"/>
        <end position="219"/>
    </location>
</feature>
<feature type="compositionally biased region" description="Polar residues" evidence="3">
    <location>
        <begin position="208"/>
        <end position="219"/>
    </location>
</feature>
<evidence type="ECO:0000313" key="5">
    <source>
        <dbReference type="EMBL" id="KAL3850200.1"/>
    </source>
</evidence>
<feature type="compositionally biased region" description="Basic residues" evidence="3">
    <location>
        <begin position="661"/>
        <end position="679"/>
    </location>
</feature>
<dbReference type="Proteomes" id="UP001634393">
    <property type="component" value="Unassembled WGS sequence"/>
</dbReference>
<evidence type="ECO:0000256" key="1">
    <source>
        <dbReference type="ARBA" id="ARBA00022884"/>
    </source>
</evidence>
<dbReference type="Pfam" id="PF05383">
    <property type="entry name" value="La"/>
    <property type="match status" value="1"/>
</dbReference>
<feature type="domain" description="HTH La-type RNA-binding" evidence="4">
    <location>
        <begin position="293"/>
        <end position="382"/>
    </location>
</feature>
<feature type="compositionally biased region" description="Basic residues" evidence="3">
    <location>
        <begin position="84"/>
        <end position="94"/>
    </location>
</feature>
<dbReference type="AlphaFoldDB" id="A0ABD3UMB2"/>
<dbReference type="PROSITE" id="PS50961">
    <property type="entry name" value="HTH_LA"/>
    <property type="match status" value="1"/>
</dbReference>
<feature type="compositionally biased region" description="Low complexity" evidence="3">
    <location>
        <begin position="66"/>
        <end position="77"/>
    </location>
</feature>
<organism evidence="5 6">
    <name type="scientific">Penstemon smallii</name>
    <dbReference type="NCBI Taxonomy" id="265156"/>
    <lineage>
        <taxon>Eukaryota</taxon>
        <taxon>Viridiplantae</taxon>
        <taxon>Streptophyta</taxon>
        <taxon>Embryophyta</taxon>
        <taxon>Tracheophyta</taxon>
        <taxon>Spermatophyta</taxon>
        <taxon>Magnoliopsida</taxon>
        <taxon>eudicotyledons</taxon>
        <taxon>Gunneridae</taxon>
        <taxon>Pentapetalae</taxon>
        <taxon>asterids</taxon>
        <taxon>lamiids</taxon>
        <taxon>Lamiales</taxon>
        <taxon>Plantaginaceae</taxon>
        <taxon>Cheloneae</taxon>
        <taxon>Penstemon</taxon>
    </lineage>
</organism>
<sequence>MGENVGGDQLDNQNDVAAGGPPKSPWKTSSTLSPVMASADSESWPPLSDALSNSAKSPPPAQPEVGGAPQAAAPLLATVEQQKFHGRPNIRSPRKPYPMHQNKVGPKNAPNGVPPFPSHLPYYPPTLAPVFHPMVPMSPISAPGYAYQFSPGPFPRANAQSLKSNNDAPAQAFVPQVNGGFQPSPGSDSSAHDSNSNGRRPNPKEQGGQMNPSWNNQRSAATSNNIRFQQTMGPRPFIRPPVFGPTGFADGPNFSGPPGAIYYFPAAPPGSVRVPYPPFLVPYPLSPGVPVPPSPTIALRANIVKQIDYYFSDENLQNDHFLISLMDEQGWVPISVIADFKRVKRMNVEVPFILDALQASEIVEVQDEKIRRRKEWSKWIPASVLNKSSSILSDTVKNDNVNVIREDSPKEPTSPNGCSVDPQSMGKRPFKESINKDIEENTDKIHCSSEIHKNAPGNINSSRGLDIQADTTNYSSEFDNASISTVISQGADSVESTRLENCENKKVLLSNLSGRNLDNSCNDFSNTFMLDEELELQQKAVRNNQPFTMERLDDEDDEIIVNDQTVERLVIVTQNSRICEGPGEKSKAISNELASAINDGLYFYEQELKSKRSRRRHNKAINDSKDEISRCPGNDAAVLNSRAPDHSIGGGSIEGVGNSNSRRKHNKGSTRQQPIHKQRLFPGSFKAHGSGRNSLGIVSESPPSDSVGFFFGSTPPDSQGLRHSKLSASPHSNLSGSSPPVGSVPKSFPPFQHPSHILLEENGFKQQLYKKYHKRCLSDRKKMGIGCSEEMNTMYRFWSYFLRDMFSPSMYNEFQKLALEDAAANYYYGIECLFRFYSYGLEKEFRGDLYEDFEHLTLEFYKKGNLYGLEKYWAFHHYRGGRDHREPLKKHPELDRLLREEFRSLDDFNRAKVKNATAKDVTR</sequence>
<dbReference type="PANTHER" id="PTHR22792">
    <property type="entry name" value="LUPUS LA PROTEIN-RELATED"/>
    <property type="match status" value="1"/>
</dbReference>
<comment type="caution">
    <text evidence="5">The sequence shown here is derived from an EMBL/GenBank/DDBJ whole genome shotgun (WGS) entry which is preliminary data.</text>
</comment>
<feature type="region of interest" description="Disordered" evidence="3">
    <location>
        <begin position="612"/>
        <end position="746"/>
    </location>
</feature>
<evidence type="ECO:0000256" key="3">
    <source>
        <dbReference type="SAM" id="MobiDB-lite"/>
    </source>
</evidence>
<dbReference type="Pfam" id="PF21071">
    <property type="entry name" value="LARP1_HEAT"/>
    <property type="match status" value="1"/>
</dbReference>
<dbReference type="SMART" id="SM00684">
    <property type="entry name" value="DM15"/>
    <property type="match status" value="3"/>
</dbReference>
<reference evidence="5 6" key="1">
    <citation type="submission" date="2024-12" db="EMBL/GenBank/DDBJ databases">
        <title>The unique morphological basis and parallel evolutionary history of personate flowers in Penstemon.</title>
        <authorList>
            <person name="Depatie T.H."/>
            <person name="Wessinger C.A."/>
        </authorList>
    </citation>
    <scope>NUCLEOTIDE SEQUENCE [LARGE SCALE GENOMIC DNA]</scope>
    <source>
        <strain evidence="5">WTNN_2</strain>
        <tissue evidence="5">Leaf</tissue>
    </source>
</reference>
<feature type="compositionally biased region" description="Low complexity" evidence="3">
    <location>
        <begin position="735"/>
        <end position="746"/>
    </location>
</feature>
<feature type="region of interest" description="Disordered" evidence="3">
    <location>
        <begin position="1"/>
        <end position="112"/>
    </location>
</feature>
<dbReference type="CDD" id="cd07323">
    <property type="entry name" value="LAM"/>
    <property type="match status" value="1"/>
</dbReference>
<feature type="compositionally biased region" description="Polar residues" evidence="3">
    <location>
        <begin position="179"/>
        <end position="199"/>
    </location>
</feature>
<accession>A0ABD3UMB2</accession>
<evidence type="ECO:0000259" key="4">
    <source>
        <dbReference type="PROSITE" id="PS50961"/>
    </source>
</evidence>